<keyword evidence="1" id="KW-0472">Membrane</keyword>
<evidence type="ECO:0000259" key="2">
    <source>
        <dbReference type="Pfam" id="PF15711"/>
    </source>
</evidence>
<protein>
    <submittedName>
        <fullName evidence="3">DUF1983 domain-containing protein</fullName>
    </submittedName>
</protein>
<gene>
    <name evidence="3" type="ORF">DF037_20435</name>
</gene>
<feature type="transmembrane region" description="Helical" evidence="1">
    <location>
        <begin position="129"/>
        <end position="154"/>
    </location>
</feature>
<evidence type="ECO:0000313" key="3">
    <source>
        <dbReference type="EMBL" id="RQT26059.1"/>
    </source>
</evidence>
<name>A0A3N8S2C1_9BURK</name>
<organism evidence="3 4">
    <name type="scientific">Burkholderia contaminans</name>
    <dbReference type="NCBI Taxonomy" id="488447"/>
    <lineage>
        <taxon>Bacteria</taxon>
        <taxon>Pseudomonadati</taxon>
        <taxon>Pseudomonadota</taxon>
        <taxon>Betaproteobacteria</taxon>
        <taxon>Burkholderiales</taxon>
        <taxon>Burkholderiaceae</taxon>
        <taxon>Burkholderia</taxon>
        <taxon>Burkholderia cepacia complex</taxon>
    </lineage>
</organism>
<accession>A0A3N8S2C1</accession>
<reference evidence="3 4" key="1">
    <citation type="submission" date="2018-08" db="EMBL/GenBank/DDBJ databases">
        <title>Comparative analysis of Burkholderia isolates from Puerto Rico.</title>
        <authorList>
            <person name="Hall C."/>
            <person name="Sahl J."/>
            <person name="Wagner D."/>
        </authorList>
    </citation>
    <scope>NUCLEOTIDE SEQUENCE [LARGE SCALE GENOMIC DNA]</scope>
    <source>
        <strain evidence="3 4">Bp9001</strain>
    </source>
</reference>
<evidence type="ECO:0000313" key="4">
    <source>
        <dbReference type="Proteomes" id="UP000269271"/>
    </source>
</evidence>
<keyword evidence="1" id="KW-0812">Transmembrane</keyword>
<keyword evidence="1" id="KW-1133">Transmembrane helix</keyword>
<feature type="domain" description="ILEI/PANDER" evidence="2">
    <location>
        <begin position="1508"/>
        <end position="1598"/>
    </location>
</feature>
<dbReference type="Pfam" id="PF15711">
    <property type="entry name" value="ILEI"/>
    <property type="match status" value="1"/>
</dbReference>
<dbReference type="PANTHER" id="PTHR36251">
    <property type="entry name" value="FELS-1 PROPHAGE HOST SPECIFICITY PROTEIN-RELATED"/>
    <property type="match status" value="1"/>
</dbReference>
<dbReference type="PROSITE" id="PS52031">
    <property type="entry name" value="GG_LECTIN"/>
    <property type="match status" value="1"/>
</dbReference>
<sequence>MSISMQSSELAQVINVRRIVNPLDPLYEIETEQWAFRPGATLADYLPLVLAEEVVVSRNGGIVESKDFGQVFPQPDDFIVLCPIPRGGGGFKGIFRMIAMVAVAIVAPELAGALVSLGGIGLAAAVGSAGLTAITAAVTVGIAVAGSLLVNAIMPPPTPTNSSNNSLSSSSTYGADGAKNTSAEGLPVPVCYGAFQMAGNIIGAYTENVDNSQILYMLINAGEGPIASISNIRLNDRDISEFKEVAVQTRMGDPTQGVIDWFSKVIVPHSKSQILPHDSSYLQFSTSDSVEQVRLDFTFPAGLFALDRNSGDMQSNTCVIEADYRLVGATDWTPFSATQPSYKNVKIRPKIYRGGFLGSDYPSDPSDKITDFAIVYSDTNTDVDSSLVAALKNQYWNYVGRPYSTWLSAFGGMWISTSISIPGRGGALIVTEKMRSTVRRSYFTPQLPLGKYEVRVRRNENYTDWSSGNPRVIRGQPITGDTSQSECYITDLNEIVYEGVAYNHTALVALRVQMDSQLSGIPSVTFTNGGRLITTMTRNKGVIQAAQSASANPAWVYYDMATNGRYGPGFSPDRLDMDSLFEWAEFCDANGLTFNAVLDQTMNFWDASAYVLRVGHAQVITVGTRYYIAIERASDPVMMFGMGNIMQDTFKQTWLGTVDRATEVDVTYFDRTDGYREKTVKVTNPDSVLEGQKQNASAITLYGVVDIKRAYMEGAFQLNLNRYLQLTCEWQSPVESIACAPGDVVLVQHDMPAWSESGRTAAGSSNSVIKLDKLVTMEAGGRYRLLVLSNTVTRGTSVIQAITGTFVQVANGTPSGRLMRLTTGSGADIGITNVLPDGVYVESTAGLSVGQAVTLIDTDVVEEHDVVLAPGQTDTVQLVSPMSYAPGPFINYMFGKTEKVKKPFRIKGVTLGSTDFHRTITAIEYRPEVYDLSQYEEVYGSLEVPSIDPSQGVISAVQNLTIYEETFVSGTQILTNVRAAWANPVVGAYAGADIHLSINGATPVLADTVRGDTSYLVKGLNKGDTVTVRAVAYDVWGKRASYDQSPTVTYKVVGSVSNLAVADVTGVNFIWAGKDLKLFWNYNSTTQSFEFGSEPNGADSGSLDPHFLDYEVRVYDHSHKLLRVEHTRDNNYIYTYEKNVADGTHRRVTVEIAVRDVFNNVGRPAVMDAYNPPPTVVSANQSADYDRVTISYTHSDDTDFAGAAIYLSDDPNFVADSTTLVYQGPDSSVLLPNLMFNHDYYYVLVPFDAFGMDETIPTPKFKFHTPFMDVNAIADGVLNGSKLIPELQQRIDLVDGNGLGSVNQRVQEAIDTANKAIAAASATSAAATKDALDAEAAARKVAEGALTAAITTEQQTRQAADDSLSSQVQSVTARVDQNAAAIQTEQTARANADSSLSTRIDTVVATTNANTAAITTEQKARTDADSALSTRIDTVTASVASANAAIVNEQTARANADSANASTISSVQAQLGNALLFRVSSNGASAVGAAATGLYNAVSGVKMQGGARSYNVATIDATGAVTTRGSFDVFGSTAARDNLVTLLNGLPNTVTVVVWTFDEPQANLSGPLQAALVRCGATNAVLSQVKYRSAYILVGVPGSNEGSGTEQYAGAVDNDTKAFLTYTFQVLNGKPVAAAGGQLPMVIQANVTSETNARVAADGALGSRIDAVVASAAGNTAAITSEQTARANADSALSTRIDTLSSTVGANTAAITSEQKTRSDADSALSSRIDTLATTVGSNTAAITTEQTARANGDSANAASITNLTTTVNGHTTTIQQQAGSINGLNAQYTVKIDNNGYVAGFGLASTTVNGVPTSEFAVRTDTFSVNLPGYAGVHPFTIGAVYGQPKVIISSALIGDASIDTAKIGDLQVNTAKIADGSINSAKIGFAAIQAAHIGEAQIDTLRIGQNAVTTGVYWETTSGSNYGSGFTYRSTGNPVLFIFAGLSTSAFGGVLSVDGKQLGAYIGGRTNQQNNVSMGLALPTYGCCSANLAPGDHSVSITGDIHYVIYAIEFKR</sequence>
<dbReference type="InterPro" id="IPR039477">
    <property type="entry name" value="ILEI/PANDER_dom"/>
</dbReference>
<dbReference type="Proteomes" id="UP000269271">
    <property type="component" value="Unassembled WGS sequence"/>
</dbReference>
<feature type="transmembrane region" description="Helical" evidence="1">
    <location>
        <begin position="94"/>
        <end position="117"/>
    </location>
</feature>
<proteinExistence type="predicted"/>
<dbReference type="EMBL" id="QTQX01000013">
    <property type="protein sequence ID" value="RQT26059.1"/>
    <property type="molecule type" value="Genomic_DNA"/>
</dbReference>
<dbReference type="PANTHER" id="PTHR36251:SF2">
    <property type="entry name" value="GIFSY-2 PROPHAGE HOST SPECIFICITY PROTEIN J, PHAGE LAMBDA"/>
    <property type="match status" value="1"/>
</dbReference>
<evidence type="ECO:0000256" key="1">
    <source>
        <dbReference type="SAM" id="Phobius"/>
    </source>
</evidence>
<comment type="caution">
    <text evidence="3">The sequence shown here is derived from an EMBL/GenBank/DDBJ whole genome shotgun (WGS) entry which is preliminary data.</text>
</comment>
<dbReference type="InterPro" id="IPR053171">
    <property type="entry name" value="Viral_Tip_Attach_Protein"/>
</dbReference>